<dbReference type="Proteomes" id="UP000603545">
    <property type="component" value="Unassembled WGS sequence"/>
</dbReference>
<name>A0A8J6T9N7_9BACT</name>
<dbReference type="SUPFAM" id="SSF103473">
    <property type="entry name" value="MFS general substrate transporter"/>
    <property type="match status" value="1"/>
</dbReference>
<dbReference type="InterPro" id="IPR036259">
    <property type="entry name" value="MFS_trans_sf"/>
</dbReference>
<feature type="transmembrane region" description="Helical" evidence="1">
    <location>
        <begin position="39"/>
        <end position="61"/>
    </location>
</feature>
<comment type="caution">
    <text evidence="2">The sequence shown here is derived from an EMBL/GenBank/DDBJ whole genome shotgun (WGS) entry which is preliminary data.</text>
</comment>
<proteinExistence type="predicted"/>
<protein>
    <submittedName>
        <fullName evidence="2">ATP synthase subunit I</fullName>
    </submittedName>
</protein>
<dbReference type="Pfam" id="PF12966">
    <property type="entry name" value="AtpR"/>
    <property type="match status" value="1"/>
</dbReference>
<evidence type="ECO:0000313" key="3">
    <source>
        <dbReference type="Proteomes" id="UP000603545"/>
    </source>
</evidence>
<reference evidence="2 3" key="1">
    <citation type="submission" date="2020-08" db="EMBL/GenBank/DDBJ databases">
        <title>Bridging the membrane lipid divide: bacteria of the FCB group superphylum have the potential to synthesize archaeal ether lipids.</title>
        <authorList>
            <person name="Villanueva L."/>
            <person name="Von Meijenfeldt F.A.B."/>
            <person name="Westbye A.B."/>
            <person name="Yadav S."/>
            <person name="Hopmans E.C."/>
            <person name="Dutilh B.E."/>
            <person name="Sinninghe Damste J.S."/>
        </authorList>
    </citation>
    <scope>NUCLEOTIDE SEQUENCE [LARGE SCALE GENOMIC DNA]</scope>
    <source>
        <strain evidence="2">NIOZ-UU82</strain>
    </source>
</reference>
<gene>
    <name evidence="2" type="ORF">H8E80_01085</name>
</gene>
<feature type="transmembrane region" description="Helical" evidence="1">
    <location>
        <begin position="6"/>
        <end position="27"/>
    </location>
</feature>
<evidence type="ECO:0000256" key="1">
    <source>
        <dbReference type="SAM" id="Phobius"/>
    </source>
</evidence>
<organism evidence="2 3">
    <name type="scientific">Candidatus Desulfaltia bathyphila</name>
    <dbReference type="NCBI Taxonomy" id="2841697"/>
    <lineage>
        <taxon>Bacteria</taxon>
        <taxon>Pseudomonadati</taxon>
        <taxon>Thermodesulfobacteriota</taxon>
        <taxon>Desulfobacteria</taxon>
        <taxon>Desulfobacterales</taxon>
        <taxon>Desulfobacterales incertae sedis</taxon>
        <taxon>Candidatus Desulfaltia</taxon>
    </lineage>
</organism>
<accession>A0A8J6T9N7</accession>
<dbReference type="NCBIfam" id="TIGR03165">
    <property type="entry name" value="F1F0_chp_2"/>
    <property type="match status" value="1"/>
</dbReference>
<keyword evidence="1" id="KW-0812">Transmembrane</keyword>
<sequence>MSEVVILITAFAAGIGLGTFYFGGLWLTVKRLPKVRRPALLSMCSFFGRLGIILFGFYLIMDGHWERMIICMIGFLVMRGILTRLWGPGRGKLRA</sequence>
<feature type="transmembrane region" description="Helical" evidence="1">
    <location>
        <begin position="67"/>
        <end position="87"/>
    </location>
</feature>
<dbReference type="EMBL" id="JACNLL010000016">
    <property type="protein sequence ID" value="MBC8198631.1"/>
    <property type="molecule type" value="Genomic_DNA"/>
</dbReference>
<keyword evidence="1" id="KW-1133">Transmembrane helix</keyword>
<keyword evidence="1" id="KW-0472">Membrane</keyword>
<dbReference type="AlphaFoldDB" id="A0A8J6T9N7"/>
<evidence type="ECO:0000313" key="2">
    <source>
        <dbReference type="EMBL" id="MBC8198631.1"/>
    </source>
</evidence>
<dbReference type="InterPro" id="IPR017581">
    <property type="entry name" value="AtpR-like"/>
</dbReference>